<feature type="domain" description="XdhC- CoxI" evidence="1">
    <location>
        <begin position="14"/>
        <end position="71"/>
    </location>
</feature>
<comment type="caution">
    <text evidence="3">The sequence shown here is derived from an EMBL/GenBank/DDBJ whole genome shotgun (WGS) entry which is preliminary data.</text>
</comment>
<dbReference type="Gene3D" id="3.40.50.720">
    <property type="entry name" value="NAD(P)-binding Rossmann-like Domain"/>
    <property type="match status" value="1"/>
</dbReference>
<gene>
    <name evidence="3" type="ORF">DFR56_10853</name>
</gene>
<proteinExistence type="predicted"/>
<dbReference type="OrthoDB" id="9773039at2"/>
<dbReference type="Proteomes" id="UP000247978">
    <property type="component" value="Unassembled WGS sequence"/>
</dbReference>
<accession>A0A2V3VZL5</accession>
<sequence>MDDCNEILREIASTDETVVLATIIDVEGSAYRKEGAMMLFSKKEQTVGMISVGCLEEDLQIRANHLLQQDQYFSERVVYDMSAEDDLGWGRGVGCNGKVHILLEKIQFESDQHKHLIKVYETLKEGMDVIAVKSLHTVPSIIPTNYYIQNKNEMFGSESSFDEDSFQEKRSNKLIGHTYFQHFKPNSRLFIFGAGADVRPLATIAEQTGFNVHIWDWRATLLCEKTFPKAIFIHDDSLEDIIFTYTDSIVIMTHDFQKDKQLVQKLLSKKRYRYFGILGPRKRTTRLLDGKEIPAFIQSPVGLAIGAEGAEEIAISIVADLIRVKRGALSHEPAKDHRDLFSSRSK</sequence>
<keyword evidence="4" id="KW-1185">Reference proteome</keyword>
<dbReference type="PANTHER" id="PTHR30388:SF6">
    <property type="entry name" value="XANTHINE DEHYDROGENASE SUBUNIT A-RELATED"/>
    <property type="match status" value="1"/>
</dbReference>
<name>A0A2V3VZL5_9BACI</name>
<evidence type="ECO:0000259" key="2">
    <source>
        <dbReference type="Pfam" id="PF13478"/>
    </source>
</evidence>
<dbReference type="RefSeq" id="WP_110395659.1">
    <property type="nucleotide sequence ID" value="NZ_JBHUHB010000001.1"/>
</dbReference>
<organism evidence="3 4">
    <name type="scientific">Pseudogracilibacillus auburnensis</name>
    <dbReference type="NCBI Taxonomy" id="1494959"/>
    <lineage>
        <taxon>Bacteria</taxon>
        <taxon>Bacillati</taxon>
        <taxon>Bacillota</taxon>
        <taxon>Bacilli</taxon>
        <taxon>Bacillales</taxon>
        <taxon>Bacillaceae</taxon>
        <taxon>Pseudogracilibacillus</taxon>
    </lineage>
</organism>
<evidence type="ECO:0000313" key="4">
    <source>
        <dbReference type="Proteomes" id="UP000247978"/>
    </source>
</evidence>
<dbReference type="InterPro" id="IPR003777">
    <property type="entry name" value="XdhC_CoxI"/>
</dbReference>
<reference evidence="3 4" key="1">
    <citation type="submission" date="2018-05" db="EMBL/GenBank/DDBJ databases">
        <title>Genomic Encyclopedia of Type Strains, Phase IV (KMG-IV): sequencing the most valuable type-strain genomes for metagenomic binning, comparative biology and taxonomic classification.</title>
        <authorList>
            <person name="Goeker M."/>
        </authorList>
    </citation>
    <scope>NUCLEOTIDE SEQUENCE [LARGE SCALE GENOMIC DNA]</scope>
    <source>
        <strain evidence="3 4">DSM 28556</strain>
    </source>
</reference>
<dbReference type="Pfam" id="PF02625">
    <property type="entry name" value="XdhC_CoxI"/>
    <property type="match status" value="1"/>
</dbReference>
<protein>
    <submittedName>
        <fullName evidence="3">Molybdenum cofactor sulfurylase</fullName>
    </submittedName>
</protein>
<dbReference type="EMBL" id="QJJQ01000008">
    <property type="protein sequence ID" value="PXW86238.1"/>
    <property type="molecule type" value="Genomic_DNA"/>
</dbReference>
<feature type="domain" description="XdhC Rossmann" evidence="2">
    <location>
        <begin position="189"/>
        <end position="321"/>
    </location>
</feature>
<evidence type="ECO:0000259" key="1">
    <source>
        <dbReference type="Pfam" id="PF02625"/>
    </source>
</evidence>
<dbReference type="InterPro" id="IPR052698">
    <property type="entry name" value="MoCofactor_Util/Proc"/>
</dbReference>
<evidence type="ECO:0000313" key="3">
    <source>
        <dbReference type="EMBL" id="PXW86238.1"/>
    </source>
</evidence>
<dbReference type="PANTHER" id="PTHR30388">
    <property type="entry name" value="ALDEHYDE OXIDOREDUCTASE MOLYBDENUM COFACTOR ASSEMBLY PROTEIN"/>
    <property type="match status" value="1"/>
</dbReference>
<dbReference type="AlphaFoldDB" id="A0A2V3VZL5"/>
<dbReference type="Pfam" id="PF13478">
    <property type="entry name" value="XdhC_C"/>
    <property type="match status" value="1"/>
</dbReference>
<dbReference type="InterPro" id="IPR027051">
    <property type="entry name" value="XdhC_Rossmann_dom"/>
</dbReference>